<sequence length="444" mass="49009">MEDIVLNPDRELSEDVLALGLLVNGRTTLDDFAFTDRSRHFANLLQEFGLKVEEKGSNTILTGVGFSYKIPALLHIPESDNAMSLLLALASKDTETLFSATGTAEQLQKAKTFLAEVFGVKVENESDTEAGKTISFHFEHVLPLLKETREGCIPYLAKNAVLVNALVLGRTVEFDERCPVRSSFVEMLAYFGAQIQIQTTGMQEMSELERRIAKARGIKTERRVKTVISETKILTSHDYFVPNDPTEACALVILSILSPAFKNKKITLKNVLVAADRAGAFSALRRMGAKIDFGSRHERYGTAYADVISVYDKRLSSRRLAEDILCTCLEEYPFIALAASTADGESILRIPDSLSKELRPRCETLARNLKQTGASIGVYDEGLVIRGREELDAGRFDAENDPVLGLMFNVISLFSQGETTIENLGNIDVAFPGIVNKLKEIAQS</sequence>
<dbReference type="PANTHER" id="PTHR21090:SF5">
    <property type="entry name" value="PENTAFUNCTIONAL AROM POLYPEPTIDE"/>
    <property type="match status" value="1"/>
</dbReference>
<reference evidence="3 4" key="1">
    <citation type="submission" date="2017-11" db="EMBL/GenBank/DDBJ databases">
        <title>Animal gut microbial communities from fecal samples from Wisconsin, USA.</title>
        <authorList>
            <person name="Neumann A."/>
        </authorList>
    </citation>
    <scope>NUCLEOTIDE SEQUENCE [LARGE SCALE GENOMIC DNA]</scope>
    <source>
        <strain evidence="3 4">UWS3</strain>
    </source>
</reference>
<evidence type="ECO:0000313" key="3">
    <source>
        <dbReference type="EMBL" id="PJJ41940.1"/>
    </source>
</evidence>
<accession>A0A2M9A894</accession>
<name>A0A2M9A894_9BACT</name>
<dbReference type="Pfam" id="PF00275">
    <property type="entry name" value="EPSP_synthase"/>
    <property type="match status" value="1"/>
</dbReference>
<evidence type="ECO:0000256" key="1">
    <source>
        <dbReference type="ARBA" id="ARBA00022679"/>
    </source>
</evidence>
<dbReference type="Proteomes" id="UP000231134">
    <property type="component" value="Unassembled WGS sequence"/>
</dbReference>
<dbReference type="EMBL" id="PGEX01000001">
    <property type="protein sequence ID" value="PJJ41940.1"/>
    <property type="molecule type" value="Genomic_DNA"/>
</dbReference>
<protein>
    <submittedName>
        <fullName evidence="3">3-phosphoshikimate 1-carboxyvinyltransferase</fullName>
    </submittedName>
</protein>
<keyword evidence="4" id="KW-1185">Reference proteome</keyword>
<proteinExistence type="predicted"/>
<keyword evidence="1 3" id="KW-0808">Transferase</keyword>
<dbReference type="AlphaFoldDB" id="A0A2M9A894"/>
<dbReference type="InterPro" id="IPR036968">
    <property type="entry name" value="Enolpyruvate_Tfrase_sf"/>
</dbReference>
<dbReference type="RefSeq" id="WP_100425843.1">
    <property type="nucleotide sequence ID" value="NZ_JAQXKX010000026.1"/>
</dbReference>
<evidence type="ECO:0000259" key="2">
    <source>
        <dbReference type="Pfam" id="PF00275"/>
    </source>
</evidence>
<comment type="caution">
    <text evidence="3">The sequence shown here is derived from an EMBL/GenBank/DDBJ whole genome shotgun (WGS) entry which is preliminary data.</text>
</comment>
<dbReference type="GO" id="GO:0003866">
    <property type="term" value="F:3-phosphoshikimate 1-carboxyvinyltransferase activity"/>
    <property type="evidence" value="ECO:0007669"/>
    <property type="project" value="TreeGrafter"/>
</dbReference>
<feature type="domain" description="Enolpyruvate transferase" evidence="2">
    <location>
        <begin position="226"/>
        <end position="438"/>
    </location>
</feature>
<dbReference type="SUPFAM" id="SSF55205">
    <property type="entry name" value="EPT/RTPC-like"/>
    <property type="match status" value="1"/>
</dbReference>
<organism evidence="3 4">
    <name type="scientific">Hallerella succinigenes</name>
    <dbReference type="NCBI Taxonomy" id="1896222"/>
    <lineage>
        <taxon>Bacteria</taxon>
        <taxon>Pseudomonadati</taxon>
        <taxon>Fibrobacterota</taxon>
        <taxon>Fibrobacteria</taxon>
        <taxon>Fibrobacterales</taxon>
        <taxon>Fibrobacteraceae</taxon>
        <taxon>Hallerella</taxon>
    </lineage>
</organism>
<gene>
    <name evidence="3" type="ORF">BGX16_1948</name>
</gene>
<evidence type="ECO:0000313" key="4">
    <source>
        <dbReference type="Proteomes" id="UP000231134"/>
    </source>
</evidence>
<dbReference type="InterPro" id="IPR001986">
    <property type="entry name" value="Enolpyruvate_Tfrase_dom"/>
</dbReference>
<dbReference type="PANTHER" id="PTHR21090">
    <property type="entry name" value="AROM/DEHYDROQUINATE SYNTHASE"/>
    <property type="match status" value="1"/>
</dbReference>
<dbReference type="InterPro" id="IPR013792">
    <property type="entry name" value="RNA3'P_cycl/enolpyr_Trfase_a/b"/>
</dbReference>
<dbReference type="OrthoDB" id="9809920at2"/>
<dbReference type="GO" id="GO:0009423">
    <property type="term" value="P:chorismate biosynthetic process"/>
    <property type="evidence" value="ECO:0007669"/>
    <property type="project" value="TreeGrafter"/>
</dbReference>
<dbReference type="Gene3D" id="3.65.10.10">
    <property type="entry name" value="Enolpyruvate transferase domain"/>
    <property type="match status" value="2"/>
</dbReference>